<evidence type="ECO:0000313" key="2">
    <source>
        <dbReference type="Proteomes" id="UP000288716"/>
    </source>
</evidence>
<gene>
    <name evidence="1" type="ORF">B4U80_07471</name>
</gene>
<proteinExistence type="predicted"/>
<reference evidence="1 2" key="1">
    <citation type="journal article" date="2018" name="Gigascience">
        <title>Genomes of trombidid mites reveal novel predicted allergens and laterally-transferred genes associated with secondary metabolism.</title>
        <authorList>
            <person name="Dong X."/>
            <person name="Chaisiri K."/>
            <person name="Xia D."/>
            <person name="Armstrong S.D."/>
            <person name="Fang Y."/>
            <person name="Donnelly M.J."/>
            <person name="Kadowaki T."/>
            <person name="McGarry J.W."/>
            <person name="Darby A.C."/>
            <person name="Makepeace B.L."/>
        </authorList>
    </citation>
    <scope>NUCLEOTIDE SEQUENCE [LARGE SCALE GENOMIC DNA]</scope>
    <source>
        <strain evidence="1">UoL-UT</strain>
    </source>
</reference>
<evidence type="ECO:0000313" key="1">
    <source>
        <dbReference type="EMBL" id="RWS19211.1"/>
    </source>
</evidence>
<organism evidence="1 2">
    <name type="scientific">Leptotrombidium deliense</name>
    <dbReference type="NCBI Taxonomy" id="299467"/>
    <lineage>
        <taxon>Eukaryota</taxon>
        <taxon>Metazoa</taxon>
        <taxon>Ecdysozoa</taxon>
        <taxon>Arthropoda</taxon>
        <taxon>Chelicerata</taxon>
        <taxon>Arachnida</taxon>
        <taxon>Acari</taxon>
        <taxon>Acariformes</taxon>
        <taxon>Trombidiformes</taxon>
        <taxon>Prostigmata</taxon>
        <taxon>Anystina</taxon>
        <taxon>Parasitengona</taxon>
        <taxon>Trombiculoidea</taxon>
        <taxon>Trombiculidae</taxon>
        <taxon>Leptotrombidium</taxon>
    </lineage>
</organism>
<keyword evidence="2" id="KW-1185">Reference proteome</keyword>
<dbReference type="Proteomes" id="UP000288716">
    <property type="component" value="Unassembled WGS sequence"/>
</dbReference>
<dbReference type="OrthoDB" id="6500349at2759"/>
<sequence>MTDYQRASLNAFQKMFPNAMQRGCFFMSQCLWRKKAEFNIRGRYVEDPDFALNLRYPAALAFVPPEDVVHAFENLQYVPFFLDNETTIAPLLNL</sequence>
<dbReference type="STRING" id="299467.A0A443RUZ2"/>
<dbReference type="VEuPathDB" id="VectorBase:LDEU012828"/>
<accession>A0A443RUZ2</accession>
<comment type="caution">
    <text evidence="1">The sequence shown here is derived from an EMBL/GenBank/DDBJ whole genome shotgun (WGS) entry which is preliminary data.</text>
</comment>
<dbReference type="EMBL" id="NCKV01028903">
    <property type="protein sequence ID" value="RWS19211.1"/>
    <property type="molecule type" value="Genomic_DNA"/>
</dbReference>
<protein>
    <submittedName>
        <fullName evidence="1">Uncharacterized protein</fullName>
    </submittedName>
</protein>
<dbReference type="AlphaFoldDB" id="A0A443RUZ2"/>
<name>A0A443RUZ2_9ACAR</name>